<comment type="caution">
    <text evidence="1">The sequence shown here is derived from an EMBL/GenBank/DDBJ whole genome shotgun (WGS) entry which is preliminary data.</text>
</comment>
<name>A0A0F9GMI4_9ZZZZ</name>
<dbReference type="EMBL" id="LAZR01017515">
    <property type="protein sequence ID" value="KKM00090.1"/>
    <property type="molecule type" value="Genomic_DNA"/>
</dbReference>
<evidence type="ECO:0000313" key="1">
    <source>
        <dbReference type="EMBL" id="KKM00090.1"/>
    </source>
</evidence>
<proteinExistence type="predicted"/>
<gene>
    <name evidence="1" type="ORF">LCGC14_1807880</name>
</gene>
<dbReference type="AlphaFoldDB" id="A0A0F9GMI4"/>
<protein>
    <submittedName>
        <fullName evidence="1">Uncharacterized protein</fullName>
    </submittedName>
</protein>
<sequence>MDAFTPKPWVCDERADHPTILGDNGHFVAEFGDDEDCYYVLLCVNNHDALLEALKSAHGMLNQSLSHNTKVASDGFFQNIGAVITKAEGGDHG</sequence>
<accession>A0A0F9GMI4</accession>
<reference evidence="1" key="1">
    <citation type="journal article" date="2015" name="Nature">
        <title>Complex archaea that bridge the gap between prokaryotes and eukaryotes.</title>
        <authorList>
            <person name="Spang A."/>
            <person name="Saw J.H."/>
            <person name="Jorgensen S.L."/>
            <person name="Zaremba-Niedzwiedzka K."/>
            <person name="Martijn J."/>
            <person name="Lind A.E."/>
            <person name="van Eijk R."/>
            <person name="Schleper C."/>
            <person name="Guy L."/>
            <person name="Ettema T.J."/>
        </authorList>
    </citation>
    <scope>NUCLEOTIDE SEQUENCE</scope>
</reference>
<organism evidence="1">
    <name type="scientific">marine sediment metagenome</name>
    <dbReference type="NCBI Taxonomy" id="412755"/>
    <lineage>
        <taxon>unclassified sequences</taxon>
        <taxon>metagenomes</taxon>
        <taxon>ecological metagenomes</taxon>
    </lineage>
</organism>